<gene>
    <name evidence="1" type="ORF">AVEN_128586_1</name>
</gene>
<accession>A0A4Y2K9V1</accession>
<dbReference type="AlphaFoldDB" id="A0A4Y2K9V1"/>
<dbReference type="Proteomes" id="UP000499080">
    <property type="component" value="Unassembled WGS sequence"/>
</dbReference>
<comment type="caution">
    <text evidence="1">The sequence shown here is derived from an EMBL/GenBank/DDBJ whole genome shotgun (WGS) entry which is preliminary data.</text>
</comment>
<reference evidence="1 2" key="1">
    <citation type="journal article" date="2019" name="Sci. Rep.">
        <title>Orb-weaving spider Araneus ventricosus genome elucidates the spidroin gene catalogue.</title>
        <authorList>
            <person name="Kono N."/>
            <person name="Nakamura H."/>
            <person name="Ohtoshi R."/>
            <person name="Moran D.A.P."/>
            <person name="Shinohara A."/>
            <person name="Yoshida Y."/>
            <person name="Fujiwara M."/>
            <person name="Mori M."/>
            <person name="Tomita M."/>
            <person name="Arakawa K."/>
        </authorList>
    </citation>
    <scope>NUCLEOTIDE SEQUENCE [LARGE SCALE GENOMIC DNA]</scope>
</reference>
<name>A0A4Y2K9V1_ARAVE</name>
<evidence type="ECO:0000313" key="2">
    <source>
        <dbReference type="Proteomes" id="UP000499080"/>
    </source>
</evidence>
<protein>
    <submittedName>
        <fullName evidence="1">Uncharacterized protein</fullName>
    </submittedName>
</protein>
<sequence>MDLERTVAYNQSYSIQPQHADETGMTLPPRPLRRKHSNILNKKNPTLLRLKLSEFWSFEFHDFSPIRGLVEEVLCIDWWIVFKTAIEMV</sequence>
<keyword evidence="2" id="KW-1185">Reference proteome</keyword>
<evidence type="ECO:0000313" key="1">
    <source>
        <dbReference type="EMBL" id="GBM99077.1"/>
    </source>
</evidence>
<organism evidence="1 2">
    <name type="scientific">Araneus ventricosus</name>
    <name type="common">Orbweaver spider</name>
    <name type="synonym">Epeira ventricosa</name>
    <dbReference type="NCBI Taxonomy" id="182803"/>
    <lineage>
        <taxon>Eukaryota</taxon>
        <taxon>Metazoa</taxon>
        <taxon>Ecdysozoa</taxon>
        <taxon>Arthropoda</taxon>
        <taxon>Chelicerata</taxon>
        <taxon>Arachnida</taxon>
        <taxon>Araneae</taxon>
        <taxon>Araneomorphae</taxon>
        <taxon>Entelegynae</taxon>
        <taxon>Araneoidea</taxon>
        <taxon>Araneidae</taxon>
        <taxon>Araneus</taxon>
    </lineage>
</organism>
<proteinExistence type="predicted"/>
<dbReference type="EMBL" id="BGPR01004387">
    <property type="protein sequence ID" value="GBM99077.1"/>
    <property type="molecule type" value="Genomic_DNA"/>
</dbReference>